<accession>A0AAW1Q444</accession>
<sequence>MSRFEPSFVAYVILICLLSIADTCAQITAVRLGSLAGLCTLPTPQVLVLPNQFNRSLEAPLTSTADDVQLNDLSNCQFISFDPSFEVLLGGNRTIYQLGGNFTSDVAFEGPVYLPETDEVVFNSFLTGQINRVSLQTGQLTPVPLQSPVGGANGATNYKGGVAVTTFGNFVEEGVPPGVIQLNPYTGIWTWIINNWFGLHLGGPDDIVALTDGSLIFTDTDYAYIFGVSPGSAQTQEAVYIIPPNGPARVLINNVPGTGTPNGVALSPDQQTLYVSTTPLHITMPNNLPVSEKLTSHSIYAYDLALRNGGTFAQNMRVFCSTDVGYPDGFKVDRDGNVWSSAGDGIHIFNPAGSLIGKIIIPNASIPPNSEQTVNQLAFAGSRLVIMHHTNVLMLPLNVTGPILA</sequence>
<dbReference type="InterPro" id="IPR011042">
    <property type="entry name" value="6-blade_b-propeller_TolB-like"/>
</dbReference>
<reference evidence="3 4" key="1">
    <citation type="journal article" date="2024" name="Nat. Commun.">
        <title>Phylogenomics reveals the evolutionary origins of lichenization in chlorophyte algae.</title>
        <authorList>
            <person name="Puginier C."/>
            <person name="Libourel C."/>
            <person name="Otte J."/>
            <person name="Skaloud P."/>
            <person name="Haon M."/>
            <person name="Grisel S."/>
            <person name="Petersen M."/>
            <person name="Berrin J.G."/>
            <person name="Delaux P.M."/>
            <person name="Dal Grande F."/>
            <person name="Keller J."/>
        </authorList>
    </citation>
    <scope>NUCLEOTIDE SEQUENCE [LARGE SCALE GENOMIC DNA]</scope>
    <source>
        <strain evidence="3 4">SAG 2145</strain>
    </source>
</reference>
<feature type="chain" id="PRO_5043441458" description="SMP-30/Gluconolactonase/LRE-like region domain-containing protein" evidence="1">
    <location>
        <begin position="26"/>
        <end position="405"/>
    </location>
</feature>
<organism evidence="3 4">
    <name type="scientific">Apatococcus lobatus</name>
    <dbReference type="NCBI Taxonomy" id="904363"/>
    <lineage>
        <taxon>Eukaryota</taxon>
        <taxon>Viridiplantae</taxon>
        <taxon>Chlorophyta</taxon>
        <taxon>core chlorophytes</taxon>
        <taxon>Trebouxiophyceae</taxon>
        <taxon>Chlorellales</taxon>
        <taxon>Chlorellaceae</taxon>
        <taxon>Apatococcus</taxon>
    </lineage>
</organism>
<proteinExistence type="predicted"/>
<dbReference type="AlphaFoldDB" id="A0AAW1Q444"/>
<dbReference type="Gene3D" id="2.120.10.30">
    <property type="entry name" value="TolB, C-terminal domain"/>
    <property type="match status" value="1"/>
</dbReference>
<comment type="caution">
    <text evidence="3">The sequence shown here is derived from an EMBL/GenBank/DDBJ whole genome shotgun (WGS) entry which is preliminary data.</text>
</comment>
<evidence type="ECO:0000313" key="3">
    <source>
        <dbReference type="EMBL" id="KAK9815957.1"/>
    </source>
</evidence>
<evidence type="ECO:0000256" key="1">
    <source>
        <dbReference type="SAM" id="SignalP"/>
    </source>
</evidence>
<dbReference type="SUPFAM" id="SSF63829">
    <property type="entry name" value="Calcium-dependent phosphotriesterase"/>
    <property type="match status" value="1"/>
</dbReference>
<evidence type="ECO:0000259" key="2">
    <source>
        <dbReference type="Pfam" id="PF08450"/>
    </source>
</evidence>
<keyword evidence="4" id="KW-1185">Reference proteome</keyword>
<dbReference type="PANTHER" id="PTHR47064:SF2">
    <property type="entry name" value="SMP-30_GLUCONOLACTONASE_LRE-LIKE REGION DOMAIN-CONTAINING PROTEIN-RELATED"/>
    <property type="match status" value="1"/>
</dbReference>
<dbReference type="Pfam" id="PF08450">
    <property type="entry name" value="SGL"/>
    <property type="match status" value="1"/>
</dbReference>
<protein>
    <recommendedName>
        <fullName evidence="2">SMP-30/Gluconolactonase/LRE-like region domain-containing protein</fullName>
    </recommendedName>
</protein>
<feature type="signal peptide" evidence="1">
    <location>
        <begin position="1"/>
        <end position="25"/>
    </location>
</feature>
<dbReference type="InterPro" id="IPR013658">
    <property type="entry name" value="SGL"/>
</dbReference>
<dbReference type="InterPro" id="IPR052988">
    <property type="entry name" value="Oryzine_lactonohydrolase"/>
</dbReference>
<dbReference type="PANTHER" id="PTHR47064">
    <property type="entry name" value="PUTATIVE (AFU_ORTHOLOGUE AFUA_1G08990)-RELATED"/>
    <property type="match status" value="1"/>
</dbReference>
<dbReference type="Proteomes" id="UP001438707">
    <property type="component" value="Unassembled WGS sequence"/>
</dbReference>
<feature type="domain" description="SMP-30/Gluconolactonase/LRE-like region" evidence="2">
    <location>
        <begin position="109"/>
        <end position="364"/>
    </location>
</feature>
<dbReference type="EMBL" id="JALJOS010000117">
    <property type="protein sequence ID" value="KAK9815957.1"/>
    <property type="molecule type" value="Genomic_DNA"/>
</dbReference>
<gene>
    <name evidence="3" type="ORF">WJX74_009390</name>
</gene>
<name>A0AAW1Q444_9CHLO</name>
<keyword evidence="1" id="KW-0732">Signal</keyword>
<evidence type="ECO:0000313" key="4">
    <source>
        <dbReference type="Proteomes" id="UP001438707"/>
    </source>
</evidence>